<protein>
    <submittedName>
        <fullName evidence="4">Type IV secretion protein Rhs</fullName>
    </submittedName>
</protein>
<evidence type="ECO:0000256" key="1">
    <source>
        <dbReference type="SAM" id="Coils"/>
    </source>
</evidence>
<evidence type="ECO:0000313" key="5">
    <source>
        <dbReference type="Proteomes" id="UP000183940"/>
    </source>
</evidence>
<dbReference type="Proteomes" id="UP000183940">
    <property type="component" value="Unassembled WGS sequence"/>
</dbReference>
<evidence type="ECO:0000313" key="4">
    <source>
        <dbReference type="EMBL" id="OJJ16209.1"/>
    </source>
</evidence>
<accession>A0A1L9QK83</accession>
<dbReference type="Gene3D" id="2.40.50.230">
    <property type="entry name" value="Gp5 N-terminal domain"/>
    <property type="match status" value="1"/>
</dbReference>
<dbReference type="Gene3D" id="2.20.200.10">
    <property type="entry name" value="Outer membrane efflux proteins (OEP)"/>
    <property type="match status" value="1"/>
</dbReference>
<dbReference type="InterPro" id="IPR006531">
    <property type="entry name" value="Gp5/Vgr_OB"/>
</dbReference>
<proteinExistence type="predicted"/>
<dbReference type="NCBIfam" id="NF033848">
    <property type="entry name" value="VgrG_rel"/>
    <property type="match status" value="1"/>
</dbReference>
<feature type="compositionally biased region" description="Pro residues" evidence="2">
    <location>
        <begin position="724"/>
        <end position="740"/>
    </location>
</feature>
<dbReference type="AlphaFoldDB" id="A0A1L9QK83"/>
<keyword evidence="1" id="KW-0175">Coiled coil</keyword>
<dbReference type="Gene3D" id="3.55.50.10">
    <property type="entry name" value="Baseplate protein-like domains"/>
    <property type="match status" value="1"/>
</dbReference>
<keyword evidence="5" id="KW-1185">Reference proteome</keyword>
<reference evidence="4" key="1">
    <citation type="submission" date="2016-10" db="EMBL/GenBank/DDBJ databases">
        <title>CRISPR-Cas defence system in Roseofilum reptotaenium: evidence of a bacteriophage-cyanobacterium arms race in the coral black band disease.</title>
        <authorList>
            <person name="Buerger P."/>
            <person name="Wood-Charlson E.M."/>
            <person name="Weynberg K.D."/>
            <person name="Willis B."/>
            <person name="Van Oppen M.J."/>
        </authorList>
    </citation>
    <scope>NUCLEOTIDE SEQUENCE [LARGE SCALE GENOMIC DNA]</scope>
    <source>
        <strain evidence="4">AO1-A</strain>
    </source>
</reference>
<feature type="region of interest" description="Disordered" evidence="2">
    <location>
        <begin position="718"/>
        <end position="740"/>
    </location>
</feature>
<evidence type="ECO:0000256" key="2">
    <source>
        <dbReference type="SAM" id="MobiDB-lite"/>
    </source>
</evidence>
<organism evidence="4 5">
    <name type="scientific">Roseofilum reptotaenium AO1-A</name>
    <dbReference type="NCBI Taxonomy" id="1925591"/>
    <lineage>
        <taxon>Bacteria</taxon>
        <taxon>Bacillati</taxon>
        <taxon>Cyanobacteriota</taxon>
        <taxon>Cyanophyceae</taxon>
        <taxon>Desertifilales</taxon>
        <taxon>Desertifilaceae</taxon>
        <taxon>Roseofilum</taxon>
    </lineage>
</organism>
<comment type="caution">
    <text evidence="4">The sequence shown here is derived from an EMBL/GenBank/DDBJ whole genome shotgun (WGS) entry which is preliminary data.</text>
</comment>
<evidence type="ECO:0000259" key="3">
    <source>
        <dbReference type="Pfam" id="PF04717"/>
    </source>
</evidence>
<dbReference type="Gene3D" id="1.20.1600.10">
    <property type="entry name" value="Outer membrane efflux proteins (OEP)"/>
    <property type="match status" value="1"/>
</dbReference>
<dbReference type="InterPro" id="IPR047702">
    <property type="entry name" value="VgrG-rel"/>
</dbReference>
<feature type="domain" description="Gp5/Type VI secretion system Vgr protein OB-fold" evidence="3">
    <location>
        <begin position="397"/>
        <end position="475"/>
    </location>
</feature>
<sequence>MSDETLFVSTPMVEIEGATEEEMSSFMRDILQISVEESLHLPGMFTLVINNPYSPLDDETQTWQHDPLIQIGKKVKIGFIGSTSEENEQANQDWLIDGEITGMETHFTNTTQAPIVIRGYDLSHRLHRGRFNRSFQDYTDSDIVRKVAKEMGIEEGHIDDSGKTHPYVFQENQTNMEFLRERAARIGFELFVQNGTLHFRSPTESEVLQLAWLTEVESFRVRVTSSEKVDAVEVRSWDYRYKKPIVAKVDRHNLITNVEGKGEGIVDTSDTNDSRIHFIEDNFGSNLPSPRLIVVDKPVASPDEADRMAQAIYDELGGEFIYADAHAQGNPLIQVGKVIELTQMGRYSGRYYVTETRHLYYQGVYTTEFSIRGLRGGSIFDILSPQNRLRPGQTLMVGIVTHNRDPEGLGRVRVKFPTLNPEPDGSAHASQWARVVSVGGGKYRGFDCLPEINDEVLVAFEHGDVHRPYIIGGLWNGQDKPPEPINRTISDRGKVRLRTFKTPSGHTLQFVEEDQYASRDGIYLRSSAGHEIELNDSDRALEITTNGQNKIRFDDRNQRIEIQTRGGHHYILDDTRHNMTLKSTGTMNLNSSRGVQINPGLGQVGVSGNLSCQILTTGQLIIGFGANQVNVGEAIANLQKQVTQQQQSFQNYVQQQQTLDQQQDAARAQLAQQLQQAQNQAAQLTQTQQQLLQEQQRQQTVDQQQNAALQQTQNQLNTLINPASPSPSPTPTPTPTPPAP</sequence>
<dbReference type="SUPFAM" id="SSF69279">
    <property type="entry name" value="Phage tail proteins"/>
    <property type="match status" value="1"/>
</dbReference>
<dbReference type="SUPFAM" id="SSF69255">
    <property type="entry name" value="gp5 N-terminal domain-like"/>
    <property type="match status" value="1"/>
</dbReference>
<gene>
    <name evidence="4" type="ORF">BI308_23780</name>
</gene>
<dbReference type="EMBL" id="MLAW01000066">
    <property type="protein sequence ID" value="OJJ16209.1"/>
    <property type="molecule type" value="Genomic_DNA"/>
</dbReference>
<dbReference type="Pfam" id="PF04717">
    <property type="entry name" value="Phage_base_V"/>
    <property type="match status" value="1"/>
</dbReference>
<feature type="coiled-coil region" evidence="1">
    <location>
        <begin position="635"/>
        <end position="697"/>
    </location>
</feature>
<name>A0A1L9QK83_9CYAN</name>
<dbReference type="STRING" id="1925591.BI308_23780"/>
<dbReference type="InterPro" id="IPR037026">
    <property type="entry name" value="Vgr_OB-fold_dom_sf"/>
</dbReference>